<accession>K9UPN1</accession>
<dbReference type="RefSeq" id="WP_015162248.1">
    <property type="nucleotide sequence ID" value="NC_019697.1"/>
</dbReference>
<dbReference type="SMART" id="SM00448">
    <property type="entry name" value="REC"/>
    <property type="match status" value="1"/>
</dbReference>
<keyword evidence="5" id="KW-1185">Reference proteome</keyword>
<dbReference type="eggNOG" id="COG0784">
    <property type="taxonomic scope" value="Bacteria"/>
</dbReference>
<dbReference type="PANTHER" id="PTHR44591:SF23">
    <property type="entry name" value="CHEY SUBFAMILY"/>
    <property type="match status" value="1"/>
</dbReference>
<dbReference type="InterPro" id="IPR050595">
    <property type="entry name" value="Bact_response_regulator"/>
</dbReference>
<keyword evidence="4" id="KW-0238">DNA-binding</keyword>
<dbReference type="InterPro" id="IPR001789">
    <property type="entry name" value="Sig_transdc_resp-reg_receiver"/>
</dbReference>
<dbReference type="EMBL" id="CP003600">
    <property type="protein sequence ID" value="AFY96164.1"/>
    <property type="molecule type" value="Genomic_DNA"/>
</dbReference>
<evidence type="ECO:0000313" key="4">
    <source>
        <dbReference type="EMBL" id="AFY96164.1"/>
    </source>
</evidence>
<dbReference type="Gene3D" id="3.40.50.2300">
    <property type="match status" value="1"/>
</dbReference>
<evidence type="ECO:0000313" key="5">
    <source>
        <dbReference type="Proteomes" id="UP000010366"/>
    </source>
</evidence>
<dbReference type="Proteomes" id="UP000010366">
    <property type="component" value="Chromosome"/>
</dbReference>
<sequence length="245" mass="27718">MATSKILVIDDSRVIRKTVRDMLPEGDFEVIEAKDGLEGINFVEKEHPALIMLDFILPKLSGWDVFQQIQAHPEFQKIPLVLMSGKKEEVTSKISEPFEFFEFIEKPFDRVVLAEAIRVAMTKARKARPRVAELPSAVVVPTESQVNNDDLSELQAQLTRAHERMAELQTSTDTEIQALRSQLAAAESAQHAQIQQLMASFQAFEQTKNTEHQATVEKVIQLETEVDTLKKQLGQLVVLIKKRLT</sequence>
<dbReference type="HOGENOM" id="CLU_000445_69_4_3"/>
<organism evidence="4 5">
    <name type="scientific">Chamaesiphon minutus (strain ATCC 27169 / PCC 6605)</name>
    <dbReference type="NCBI Taxonomy" id="1173020"/>
    <lineage>
        <taxon>Bacteria</taxon>
        <taxon>Bacillati</taxon>
        <taxon>Cyanobacteriota</taxon>
        <taxon>Cyanophyceae</taxon>
        <taxon>Gomontiellales</taxon>
        <taxon>Chamaesiphonaceae</taxon>
        <taxon>Chamaesiphon</taxon>
    </lineage>
</organism>
<proteinExistence type="predicted"/>
<feature type="domain" description="Response regulatory" evidence="3">
    <location>
        <begin position="5"/>
        <end position="121"/>
    </location>
</feature>
<evidence type="ECO:0000256" key="1">
    <source>
        <dbReference type="ARBA" id="ARBA00022553"/>
    </source>
</evidence>
<evidence type="ECO:0000256" key="2">
    <source>
        <dbReference type="PROSITE-ProRule" id="PRU00169"/>
    </source>
</evidence>
<keyword evidence="1 2" id="KW-0597">Phosphoprotein</keyword>
<dbReference type="GO" id="GO:0000160">
    <property type="term" value="P:phosphorelay signal transduction system"/>
    <property type="evidence" value="ECO:0007669"/>
    <property type="project" value="InterPro"/>
</dbReference>
<dbReference type="GO" id="GO:0003677">
    <property type="term" value="F:DNA binding"/>
    <property type="evidence" value="ECO:0007669"/>
    <property type="project" value="UniProtKB-KW"/>
</dbReference>
<dbReference type="STRING" id="1173020.Cha6605_5276"/>
<dbReference type="OrthoDB" id="9773113at2"/>
<dbReference type="PROSITE" id="PS50110">
    <property type="entry name" value="RESPONSE_REGULATORY"/>
    <property type="match status" value="1"/>
</dbReference>
<dbReference type="CDD" id="cd00156">
    <property type="entry name" value="REC"/>
    <property type="match status" value="1"/>
</dbReference>
<dbReference type="KEGG" id="cmp:Cha6605_5276"/>
<protein>
    <submittedName>
        <fullName evidence="4">Response regulator with CheY-like receiver, AAA-type ATPase, and DNA-binding domains</fullName>
    </submittedName>
</protein>
<dbReference type="PATRIC" id="fig|1173020.3.peg.6051"/>
<dbReference type="InterPro" id="IPR011006">
    <property type="entry name" value="CheY-like_superfamily"/>
</dbReference>
<evidence type="ECO:0000259" key="3">
    <source>
        <dbReference type="PROSITE" id="PS50110"/>
    </source>
</evidence>
<name>K9UPN1_CHAP6</name>
<feature type="modified residue" description="4-aspartylphosphate" evidence="2">
    <location>
        <position position="54"/>
    </location>
</feature>
<dbReference type="PANTHER" id="PTHR44591">
    <property type="entry name" value="STRESS RESPONSE REGULATOR PROTEIN 1"/>
    <property type="match status" value="1"/>
</dbReference>
<gene>
    <name evidence="4" type="ORF">Cha6605_5276</name>
</gene>
<dbReference type="AlphaFoldDB" id="K9UPN1"/>
<reference evidence="4 5" key="1">
    <citation type="submission" date="2012-05" db="EMBL/GenBank/DDBJ databases">
        <title>Finished chromosome of genome of Chamaesiphon sp. PCC 6605.</title>
        <authorList>
            <consortium name="US DOE Joint Genome Institute"/>
            <person name="Gugger M."/>
            <person name="Coursin T."/>
            <person name="Rippka R."/>
            <person name="Tandeau De Marsac N."/>
            <person name="Huntemann M."/>
            <person name="Wei C.-L."/>
            <person name="Han J."/>
            <person name="Detter J.C."/>
            <person name="Han C."/>
            <person name="Tapia R."/>
            <person name="Chen A."/>
            <person name="Kyrpides N."/>
            <person name="Mavromatis K."/>
            <person name="Markowitz V."/>
            <person name="Szeto E."/>
            <person name="Ivanova N."/>
            <person name="Pagani I."/>
            <person name="Pati A."/>
            <person name="Goodwin L."/>
            <person name="Nordberg H.P."/>
            <person name="Cantor M.N."/>
            <person name="Hua S.X."/>
            <person name="Woyke T."/>
            <person name="Kerfeld C.A."/>
        </authorList>
    </citation>
    <scope>NUCLEOTIDE SEQUENCE [LARGE SCALE GENOMIC DNA]</scope>
    <source>
        <strain evidence="5">ATCC 27169 / PCC 6605</strain>
    </source>
</reference>
<dbReference type="Pfam" id="PF00072">
    <property type="entry name" value="Response_reg"/>
    <property type="match status" value="1"/>
</dbReference>
<dbReference type="SUPFAM" id="SSF52172">
    <property type="entry name" value="CheY-like"/>
    <property type="match status" value="1"/>
</dbReference>